<organism evidence="2 3">
    <name type="scientific">Candidatus Raskinella chloraquaticus</name>
    <dbReference type="NCBI Taxonomy" id="1951219"/>
    <lineage>
        <taxon>Bacteria</taxon>
        <taxon>Pseudomonadati</taxon>
        <taxon>Pseudomonadota</taxon>
        <taxon>Alphaproteobacteria</taxon>
        <taxon>Hyphomicrobiales</taxon>
        <taxon>Phreatobacteraceae</taxon>
        <taxon>Candidatus Raskinella</taxon>
    </lineage>
</organism>
<feature type="region of interest" description="Disordered" evidence="1">
    <location>
        <begin position="1"/>
        <end position="21"/>
    </location>
</feature>
<gene>
    <name evidence="2" type="ORF">A4S15_11975</name>
</gene>
<dbReference type="RefSeq" id="WP_376801852.1">
    <property type="nucleotide sequence ID" value="NZ_DBNB01000040.1"/>
</dbReference>
<comment type="caution">
    <text evidence="2">The sequence shown here is derived from an EMBL/GenBank/DDBJ whole genome shotgun (WGS) entry which is preliminary data.</text>
</comment>
<name>A0A1W9HV15_9HYPH</name>
<evidence type="ECO:0000256" key="1">
    <source>
        <dbReference type="SAM" id="MobiDB-lite"/>
    </source>
</evidence>
<dbReference type="EMBL" id="LWDL01000020">
    <property type="protein sequence ID" value="OQW51290.1"/>
    <property type="molecule type" value="Genomic_DNA"/>
</dbReference>
<evidence type="ECO:0000313" key="2">
    <source>
        <dbReference type="EMBL" id="OQW51290.1"/>
    </source>
</evidence>
<evidence type="ECO:0000313" key="3">
    <source>
        <dbReference type="Proteomes" id="UP000192872"/>
    </source>
</evidence>
<protein>
    <submittedName>
        <fullName evidence="2">Uncharacterized protein</fullName>
    </submittedName>
</protein>
<dbReference type="STRING" id="1827387.A4S15_11975"/>
<sequence length="62" mass="6681">MSIKSLAPAPPSKEQGQNVSPAAGMQFFGHVKVDGRSEQMTVTLRDVADQALWVKTLDLHCG</sequence>
<reference evidence="2 3" key="1">
    <citation type="journal article" date="2017" name="Water Res.">
        <title>Comammox in drinking water systems.</title>
        <authorList>
            <person name="Wang Y."/>
            <person name="Ma L."/>
            <person name="Mao Y."/>
            <person name="Jiang X."/>
            <person name="Xia Y."/>
            <person name="Yu K."/>
            <person name="Li B."/>
            <person name="Zhang T."/>
        </authorList>
    </citation>
    <scope>NUCLEOTIDE SEQUENCE [LARGE SCALE GENOMIC DNA]</scope>
    <source>
        <strain evidence="2">SG_bin8</strain>
    </source>
</reference>
<dbReference type="Proteomes" id="UP000192872">
    <property type="component" value="Unassembled WGS sequence"/>
</dbReference>
<proteinExistence type="predicted"/>
<dbReference type="AlphaFoldDB" id="A0A1W9HV15"/>
<accession>A0A1W9HV15</accession>